<evidence type="ECO:0000313" key="2">
    <source>
        <dbReference type="Proteomes" id="UP001159363"/>
    </source>
</evidence>
<comment type="caution">
    <text evidence="1">The sequence shown here is derived from an EMBL/GenBank/DDBJ whole genome shotgun (WGS) entry which is preliminary data.</text>
</comment>
<dbReference type="Proteomes" id="UP001159363">
    <property type="component" value="Chromosome X"/>
</dbReference>
<gene>
    <name evidence="1" type="ORF">PR048_011835</name>
</gene>
<organism evidence="1 2">
    <name type="scientific">Dryococelus australis</name>
    <dbReference type="NCBI Taxonomy" id="614101"/>
    <lineage>
        <taxon>Eukaryota</taxon>
        <taxon>Metazoa</taxon>
        <taxon>Ecdysozoa</taxon>
        <taxon>Arthropoda</taxon>
        <taxon>Hexapoda</taxon>
        <taxon>Insecta</taxon>
        <taxon>Pterygota</taxon>
        <taxon>Neoptera</taxon>
        <taxon>Polyneoptera</taxon>
        <taxon>Phasmatodea</taxon>
        <taxon>Verophasmatodea</taxon>
        <taxon>Anareolatae</taxon>
        <taxon>Phasmatidae</taxon>
        <taxon>Eurycanthinae</taxon>
        <taxon>Dryococelus</taxon>
    </lineage>
</organism>
<dbReference type="EMBL" id="JARBHB010000004">
    <property type="protein sequence ID" value="KAJ8885637.1"/>
    <property type="molecule type" value="Genomic_DNA"/>
</dbReference>
<accession>A0ABQ9HN09</accession>
<protein>
    <submittedName>
        <fullName evidence="1">Uncharacterized protein</fullName>
    </submittedName>
</protein>
<proteinExistence type="predicted"/>
<reference evidence="1 2" key="1">
    <citation type="submission" date="2023-02" db="EMBL/GenBank/DDBJ databases">
        <title>LHISI_Scaffold_Assembly.</title>
        <authorList>
            <person name="Stuart O.P."/>
            <person name="Cleave R."/>
            <person name="Magrath M.J.L."/>
            <person name="Mikheyev A.S."/>
        </authorList>
    </citation>
    <scope>NUCLEOTIDE SEQUENCE [LARGE SCALE GENOMIC DNA]</scope>
    <source>
        <strain evidence="1">Daus_M_001</strain>
        <tissue evidence="1">Leg muscle</tissue>
    </source>
</reference>
<evidence type="ECO:0000313" key="1">
    <source>
        <dbReference type="EMBL" id="KAJ8885637.1"/>
    </source>
</evidence>
<sequence length="328" mass="37405">MRTENPPWRNWGAISRPSDYKSTTLSLCYEGRSPIDMPRQRRLTRRKYPQNFLVHVRSTHGSPPIRDVFVDSSRLPQLPEQAVMIDSVKADKPSYRLFTVNEAPVELPSVRHGIWDDYATRNDIILGNISYEVCQSVCLRTHTEMKPSRCRFACRSSLSDSALRLRGLYHSVTLFFLRINRHQNFSDRKSHQVGTAVLSILNRSKSEVRKRGSHRGLMTSERYACVHQHGQHIPPSGGLNPTAYDVYADDQCYFCVDYVARPTTVRQYVRGGCGGVVFAFHQDEYGSIPGKVVPDLRRWESCWTMPLVGGFSQGYPVSLFFHSGAAPY</sequence>
<keyword evidence="2" id="KW-1185">Reference proteome</keyword>
<name>A0ABQ9HN09_9NEOP</name>